<keyword evidence="4" id="KW-1185">Reference proteome</keyword>
<dbReference type="PANTHER" id="PTHR43542">
    <property type="entry name" value="METHYLTRANSFERASE"/>
    <property type="match status" value="1"/>
</dbReference>
<keyword evidence="2 3" id="KW-0808">Transferase</keyword>
<dbReference type="eggNOG" id="COG0742">
    <property type="taxonomic scope" value="Bacteria"/>
</dbReference>
<dbReference type="Proteomes" id="UP000030103">
    <property type="component" value="Unassembled WGS sequence"/>
</dbReference>
<evidence type="ECO:0000313" key="3">
    <source>
        <dbReference type="EMBL" id="KGN75621.1"/>
    </source>
</evidence>
<protein>
    <submittedName>
        <fullName evidence="3">Methyltransferase</fullName>
    </submittedName>
</protein>
<dbReference type="GO" id="GO:0008168">
    <property type="term" value="F:methyltransferase activity"/>
    <property type="evidence" value="ECO:0007669"/>
    <property type="project" value="UniProtKB-KW"/>
</dbReference>
<dbReference type="PANTHER" id="PTHR43542:SF1">
    <property type="entry name" value="METHYLTRANSFERASE"/>
    <property type="match status" value="1"/>
</dbReference>
<dbReference type="PROSITE" id="PS00092">
    <property type="entry name" value="N6_MTASE"/>
    <property type="match status" value="1"/>
</dbReference>
<evidence type="ECO:0000256" key="2">
    <source>
        <dbReference type="ARBA" id="ARBA00022679"/>
    </source>
</evidence>
<dbReference type="SUPFAM" id="SSF53335">
    <property type="entry name" value="S-adenosyl-L-methionine-dependent methyltransferases"/>
    <property type="match status" value="1"/>
</dbReference>
<keyword evidence="1 3" id="KW-0489">Methyltransferase</keyword>
<dbReference type="InterPro" id="IPR029063">
    <property type="entry name" value="SAM-dependent_MTases_sf"/>
</dbReference>
<reference evidence="3 4" key="1">
    <citation type="submission" date="2014-09" db="EMBL/GenBank/DDBJ databases">
        <title>Draft Genome Sequence of Porphyromonas macacae COT-192_OH2859.</title>
        <authorList>
            <person name="Wallis C."/>
            <person name="Deusch O."/>
            <person name="O'Flynn C."/>
            <person name="Davis I."/>
            <person name="Horsfall A."/>
            <person name="Kirkwood N."/>
            <person name="Harris S."/>
            <person name="Eisen J.A."/>
            <person name="Coil D.A."/>
            <person name="Darling A.E."/>
            <person name="Jospin G."/>
            <person name="Alexiev A."/>
        </authorList>
    </citation>
    <scope>NUCLEOTIDE SEQUENCE [LARGE SCALE GENOMIC DNA]</scope>
    <source>
        <strain evidence="4">COT-192 OH2859</strain>
    </source>
</reference>
<accession>A0A0A2GDV3</accession>
<evidence type="ECO:0000313" key="4">
    <source>
        <dbReference type="Proteomes" id="UP000030103"/>
    </source>
</evidence>
<dbReference type="EMBL" id="JRFA01000004">
    <property type="protein sequence ID" value="KGN75621.1"/>
    <property type="molecule type" value="Genomic_DNA"/>
</dbReference>
<name>A0A0A2GDV3_9PORP</name>
<dbReference type="GO" id="GO:0003676">
    <property type="term" value="F:nucleic acid binding"/>
    <property type="evidence" value="ECO:0007669"/>
    <property type="project" value="InterPro"/>
</dbReference>
<dbReference type="STRING" id="28115.HQ47_01380"/>
<dbReference type="PIRSF" id="PIRSF004553">
    <property type="entry name" value="CHP00095"/>
    <property type="match status" value="1"/>
</dbReference>
<dbReference type="AlphaFoldDB" id="A0A0A2GDV3"/>
<proteinExistence type="predicted"/>
<dbReference type="InterPro" id="IPR002052">
    <property type="entry name" value="DNA_methylase_N6_adenine_CS"/>
</dbReference>
<organism evidence="3 4">
    <name type="scientific">Porphyromonas macacae</name>
    <dbReference type="NCBI Taxonomy" id="28115"/>
    <lineage>
        <taxon>Bacteria</taxon>
        <taxon>Pseudomonadati</taxon>
        <taxon>Bacteroidota</taxon>
        <taxon>Bacteroidia</taxon>
        <taxon>Bacteroidales</taxon>
        <taxon>Porphyromonadaceae</taxon>
        <taxon>Porphyromonas</taxon>
    </lineage>
</organism>
<comment type="caution">
    <text evidence="3">The sequence shown here is derived from an EMBL/GenBank/DDBJ whole genome shotgun (WGS) entry which is preliminary data.</text>
</comment>
<gene>
    <name evidence="3" type="ORF">HQ47_01380</name>
</gene>
<dbReference type="RefSeq" id="WP_036850581.1">
    <property type="nucleotide sequence ID" value="NZ_JBGYTE010000032.1"/>
</dbReference>
<dbReference type="GO" id="GO:0031167">
    <property type="term" value="P:rRNA methylation"/>
    <property type="evidence" value="ECO:0007669"/>
    <property type="project" value="InterPro"/>
</dbReference>
<evidence type="ECO:0000256" key="1">
    <source>
        <dbReference type="ARBA" id="ARBA00022603"/>
    </source>
</evidence>
<dbReference type="OrthoDB" id="9803017at2"/>
<dbReference type="Pfam" id="PF03602">
    <property type="entry name" value="Cons_hypoth95"/>
    <property type="match status" value="1"/>
</dbReference>
<dbReference type="CDD" id="cd02440">
    <property type="entry name" value="AdoMet_MTases"/>
    <property type="match status" value="1"/>
</dbReference>
<dbReference type="Gene3D" id="3.40.50.150">
    <property type="entry name" value="Vaccinia Virus protein VP39"/>
    <property type="match status" value="1"/>
</dbReference>
<sequence length="204" mass="23389">MRIIGGKYKRRRFDVPKTFNARPTTDFAKENLFNVLDGLIDWEGCHALDLFGGTGSITMELISRGCEHVTTVEKRREHARFILDVADKLGERKKLLLIQNDVAKAVKMQQSKSMQYGFIFADPPYGLEWLGKLPVMITGIDFPEESKEHHTATDELAINSKSLLWENGIFVLEHPGSYSFEKHPLFLQHREYGSVNFTIFGRIE</sequence>
<dbReference type="InterPro" id="IPR004398">
    <property type="entry name" value="RNA_MeTrfase_RsmD"/>
</dbReference>